<sequence>MELPCEDCGGTVISGPEPFAPGDDPEPEADGRSKAWSDWCTNLECSSNHVLSGLTRVGVNDYVCTVCGTSLRTPMSAVLAHRATH</sequence>
<protein>
    <recommendedName>
        <fullName evidence="4">C2H2-type domain-containing protein</fullName>
    </recommendedName>
</protein>
<comment type="caution">
    <text evidence="2">The sequence shown here is derived from an EMBL/GenBank/DDBJ whole genome shotgun (WGS) entry which is preliminary data.</text>
</comment>
<feature type="region of interest" description="Disordered" evidence="1">
    <location>
        <begin position="1"/>
        <end position="33"/>
    </location>
</feature>
<gene>
    <name evidence="2" type="ORF">GCM10011376_11550</name>
</gene>
<dbReference type="EMBL" id="BNAD01000002">
    <property type="protein sequence ID" value="GHE16545.1"/>
    <property type="molecule type" value="Genomic_DNA"/>
</dbReference>
<evidence type="ECO:0000313" key="3">
    <source>
        <dbReference type="Proteomes" id="UP000597341"/>
    </source>
</evidence>
<proteinExistence type="predicted"/>
<reference evidence="3" key="1">
    <citation type="journal article" date="2019" name="Int. J. Syst. Evol. Microbiol.">
        <title>The Global Catalogue of Microorganisms (GCM) 10K type strain sequencing project: providing services to taxonomists for standard genome sequencing and annotation.</title>
        <authorList>
            <consortium name="The Broad Institute Genomics Platform"/>
            <consortium name="The Broad Institute Genome Sequencing Center for Infectious Disease"/>
            <person name="Wu L."/>
            <person name="Ma J."/>
        </authorList>
    </citation>
    <scope>NUCLEOTIDE SEQUENCE [LARGE SCALE GENOMIC DNA]</scope>
    <source>
        <strain evidence="3">CGMCC 1.12791</strain>
    </source>
</reference>
<dbReference type="Proteomes" id="UP000597341">
    <property type="component" value="Unassembled WGS sequence"/>
</dbReference>
<accession>A0ABQ3HL40</accession>
<evidence type="ECO:0000256" key="1">
    <source>
        <dbReference type="SAM" id="MobiDB-lite"/>
    </source>
</evidence>
<name>A0ABQ3HL40_9ACTN</name>
<dbReference type="RefSeq" id="WP_191278450.1">
    <property type="nucleotide sequence ID" value="NZ_BNAD01000002.1"/>
</dbReference>
<evidence type="ECO:0008006" key="4">
    <source>
        <dbReference type="Google" id="ProtNLM"/>
    </source>
</evidence>
<organism evidence="2 3">
    <name type="scientific">Nocardioides flavus</name>
    <name type="common">ex Wang et al. 2016</name>
    <dbReference type="NCBI Taxonomy" id="2058780"/>
    <lineage>
        <taxon>Bacteria</taxon>
        <taxon>Bacillati</taxon>
        <taxon>Actinomycetota</taxon>
        <taxon>Actinomycetes</taxon>
        <taxon>Propionibacteriales</taxon>
        <taxon>Nocardioidaceae</taxon>
        <taxon>Nocardioides</taxon>
    </lineage>
</organism>
<evidence type="ECO:0000313" key="2">
    <source>
        <dbReference type="EMBL" id="GHE16545.1"/>
    </source>
</evidence>
<keyword evidence="3" id="KW-1185">Reference proteome</keyword>